<dbReference type="Proteomes" id="UP001419910">
    <property type="component" value="Unassembled WGS sequence"/>
</dbReference>
<proteinExistence type="inferred from homology"/>
<dbReference type="InterPro" id="IPR051159">
    <property type="entry name" value="Hexapeptide_acetyltransf"/>
</dbReference>
<dbReference type="InterPro" id="IPR011004">
    <property type="entry name" value="Trimer_LpxA-like_sf"/>
</dbReference>
<dbReference type="PANTHER" id="PTHR23416:SF23">
    <property type="entry name" value="ACETYLTRANSFERASE C18B11.09C-RELATED"/>
    <property type="match status" value="1"/>
</dbReference>
<dbReference type="CDD" id="cd05825">
    <property type="entry name" value="LbH_wcaF_like"/>
    <property type="match status" value="1"/>
</dbReference>
<evidence type="ECO:0000313" key="3">
    <source>
        <dbReference type="EMBL" id="MEN2793333.1"/>
    </source>
</evidence>
<organism evidence="3 4">
    <name type="scientific">Sphingomonas oligophenolica</name>
    <dbReference type="NCBI Taxonomy" id="301154"/>
    <lineage>
        <taxon>Bacteria</taxon>
        <taxon>Pseudomonadati</taxon>
        <taxon>Pseudomonadota</taxon>
        <taxon>Alphaproteobacteria</taxon>
        <taxon>Sphingomonadales</taxon>
        <taxon>Sphingomonadaceae</taxon>
        <taxon>Sphingomonas</taxon>
    </lineage>
</organism>
<keyword evidence="2" id="KW-0808">Transferase</keyword>
<dbReference type="PANTHER" id="PTHR23416">
    <property type="entry name" value="SIALIC ACID SYNTHASE-RELATED"/>
    <property type="match status" value="1"/>
</dbReference>
<comment type="caution">
    <text evidence="3">The sequence shown here is derived from an EMBL/GenBank/DDBJ whole genome shotgun (WGS) entry which is preliminary data.</text>
</comment>
<name>A0ABU9YBZ1_9SPHN</name>
<keyword evidence="4" id="KW-1185">Reference proteome</keyword>
<comment type="similarity">
    <text evidence="1">Belongs to the transferase hexapeptide repeat family.</text>
</comment>
<accession>A0ABU9YBZ1</accession>
<dbReference type="EMBL" id="JBDIME010000044">
    <property type="protein sequence ID" value="MEN2793333.1"/>
    <property type="molecule type" value="Genomic_DNA"/>
</dbReference>
<dbReference type="SUPFAM" id="SSF51161">
    <property type="entry name" value="Trimeric LpxA-like enzymes"/>
    <property type="match status" value="1"/>
</dbReference>
<reference evidence="3 4" key="1">
    <citation type="submission" date="2024-05" db="EMBL/GenBank/DDBJ databases">
        <authorList>
            <person name="Liu Q."/>
            <person name="Xin Y.-H."/>
        </authorList>
    </citation>
    <scope>NUCLEOTIDE SEQUENCE [LARGE SCALE GENOMIC DNA]</scope>
    <source>
        <strain evidence="3 4">CGMCC 1.10181</strain>
    </source>
</reference>
<gene>
    <name evidence="3" type="ORF">ABC974_27180</name>
</gene>
<evidence type="ECO:0000313" key="4">
    <source>
        <dbReference type="Proteomes" id="UP001419910"/>
    </source>
</evidence>
<sequence length="185" mass="19901">MAERTPPPALDIEANRKTANYTPGERRARLAWAAGRLVFSAIPRPFFGLRSAWLRLFGAKIGKHCQIYPTVRIFLPSQLEIGAWSAIGDRVSLYNLGAIRIGERVTVSQGAHLCAGTHDFRGPNMALVRARITVGDEAWLCADSFVGPEVTIGARAVLGARAVAVRDVAAGAIMAGNPARQVGER</sequence>
<dbReference type="RefSeq" id="WP_343888709.1">
    <property type="nucleotide sequence ID" value="NZ_BAAAEH010000011.1"/>
</dbReference>
<evidence type="ECO:0000256" key="1">
    <source>
        <dbReference type="ARBA" id="ARBA00007274"/>
    </source>
</evidence>
<evidence type="ECO:0000256" key="2">
    <source>
        <dbReference type="ARBA" id="ARBA00022679"/>
    </source>
</evidence>
<dbReference type="Gene3D" id="2.160.10.10">
    <property type="entry name" value="Hexapeptide repeat proteins"/>
    <property type="match status" value="1"/>
</dbReference>
<protein>
    <submittedName>
        <fullName evidence="3">Colanic acid biosynthesis acetyltransferase</fullName>
    </submittedName>
</protein>